<evidence type="ECO:0000313" key="1">
    <source>
        <dbReference type="EMBL" id="GFO86873.1"/>
    </source>
</evidence>
<evidence type="ECO:0000313" key="2">
    <source>
        <dbReference type="Proteomes" id="UP000620147"/>
    </source>
</evidence>
<sequence>MQVDPTAPEDISLSKRGNMHNIIGAYLDSFYTIVKYIWLIPPKCDMIKSFRRERETERKP</sequence>
<organism evidence="1 2">
    <name type="scientific">Butyricicoccus faecihominis</name>
    <dbReference type="NCBI Taxonomy" id="1712515"/>
    <lineage>
        <taxon>Bacteria</taxon>
        <taxon>Bacillati</taxon>
        <taxon>Bacillota</taxon>
        <taxon>Clostridia</taxon>
        <taxon>Eubacteriales</taxon>
        <taxon>Butyricicoccaceae</taxon>
        <taxon>Butyricicoccus</taxon>
    </lineage>
</organism>
<comment type="caution">
    <text evidence="1">The sequence shown here is derived from an EMBL/GenBank/DDBJ whole genome shotgun (WGS) entry which is preliminary data.</text>
</comment>
<keyword evidence="2" id="KW-1185">Reference proteome</keyword>
<proteinExistence type="predicted"/>
<dbReference type="EMBL" id="BLYJ01000001">
    <property type="protein sequence ID" value="GFO86873.1"/>
    <property type="molecule type" value="Genomic_DNA"/>
</dbReference>
<reference evidence="1 2" key="1">
    <citation type="submission" date="2020-06" db="EMBL/GenBank/DDBJ databases">
        <title>Characterization of fructooligosaccharide metabolism and fructooligosaccharide-degrading enzymes in human commensal butyrate producers.</title>
        <authorList>
            <person name="Tanno H."/>
            <person name="Fujii T."/>
            <person name="Hirano K."/>
            <person name="Maeno S."/>
            <person name="Tonozuka T."/>
            <person name="Sakamoto M."/>
            <person name="Ohkuma M."/>
            <person name="Tochio T."/>
            <person name="Endo A."/>
        </authorList>
    </citation>
    <scope>NUCLEOTIDE SEQUENCE [LARGE SCALE GENOMIC DNA]</scope>
    <source>
        <strain evidence="1 2">JCM 31056</strain>
    </source>
</reference>
<accession>A0ABQ1DVY7</accession>
<name>A0ABQ1DVY7_9FIRM</name>
<gene>
    <name evidence="1" type="ORF">BUFA31_00370</name>
</gene>
<protein>
    <submittedName>
        <fullName evidence="1">Uncharacterized protein</fullName>
    </submittedName>
</protein>
<dbReference type="Proteomes" id="UP000620147">
    <property type="component" value="Unassembled WGS sequence"/>
</dbReference>